<dbReference type="InterPro" id="IPR013120">
    <property type="entry name" value="FAR_NAD-bd"/>
</dbReference>
<dbReference type="PANTHER" id="PTHR11011">
    <property type="entry name" value="MALE STERILITY PROTEIN 2-RELATED"/>
    <property type="match status" value="1"/>
</dbReference>
<evidence type="ECO:0000259" key="1">
    <source>
        <dbReference type="Pfam" id="PF07993"/>
    </source>
</evidence>
<dbReference type="PANTHER" id="PTHR11011:SF45">
    <property type="entry name" value="FATTY ACYL-COA REDUCTASE CG8306-RELATED"/>
    <property type="match status" value="1"/>
</dbReference>
<dbReference type="InterPro" id="IPR026055">
    <property type="entry name" value="FAR"/>
</dbReference>
<dbReference type="InterPro" id="IPR036291">
    <property type="entry name" value="NAD(P)-bd_dom_sf"/>
</dbReference>
<dbReference type="AlphaFoldDB" id="S0G351"/>
<dbReference type="GO" id="GO:0080019">
    <property type="term" value="F:alcohol-forming very long-chain fatty acyl-CoA reductase activity"/>
    <property type="evidence" value="ECO:0007669"/>
    <property type="project" value="InterPro"/>
</dbReference>
<accession>S0G351</accession>
<comment type="caution">
    <text evidence="2">The sequence shown here is derived from an EMBL/GenBank/DDBJ whole genome shotgun (WGS) entry which is preliminary data.</text>
</comment>
<gene>
    <name evidence="2" type="ORF">Dpo_1c04460</name>
</gene>
<sequence>MLADKGHTVIVPARSRNNMAPEERINALFRWLGRDRVPSCVQIVPADLNRSDLGLSPADYQRLGSRVDEIIHCASDTSFSERKRPQIEKANVENLHHLLDFAAKSRCCFFHFISTAYAAGKNQGICPETLVDTRSFFNVYEETKHRAEMAAADRCNREGIRLNIFRPSIVYGHSRTGRTLRFNALYYPVKILVFLKNLYLKKHREQDLESAEKMGISFTAGGTAHMPLRIEASPSGGINLIPVDFFTSAFYAIMENAVDGGIFHITNDKTKPVSDIIDYIRKYFHITGVQAVETQNYPAGPQNHLEILFNRYTEIYRQYMQDERIFDNARAVAILKPQGILCPDFDYSIFSTCMGYAESVNWENPL</sequence>
<dbReference type="Proteomes" id="UP000014216">
    <property type="component" value="Unassembled WGS sequence"/>
</dbReference>
<name>S0G351_9BACT</name>
<dbReference type="GO" id="GO:0035336">
    <property type="term" value="P:long-chain fatty-acyl-CoA metabolic process"/>
    <property type="evidence" value="ECO:0007669"/>
    <property type="project" value="TreeGrafter"/>
</dbReference>
<dbReference type="Pfam" id="PF07993">
    <property type="entry name" value="NAD_binding_4"/>
    <property type="match status" value="1"/>
</dbReference>
<dbReference type="EMBL" id="APJX01000001">
    <property type="protein sequence ID" value="EMS81305.1"/>
    <property type="molecule type" value="Genomic_DNA"/>
</dbReference>
<reference evidence="2 3" key="1">
    <citation type="journal article" date="2013" name="Genome Announc.">
        <title>Draft Genome Sequence of Desulfotignum phosphitoxidans DSM 13687 Strain FiPS-3.</title>
        <authorList>
            <person name="Poehlein A."/>
            <person name="Daniel R."/>
            <person name="Simeonova D.D."/>
        </authorList>
    </citation>
    <scope>NUCLEOTIDE SEQUENCE [LARGE SCALE GENOMIC DNA]</scope>
    <source>
        <strain evidence="2 3">DSM 13687</strain>
    </source>
</reference>
<proteinExistence type="predicted"/>
<evidence type="ECO:0000313" key="3">
    <source>
        <dbReference type="Proteomes" id="UP000014216"/>
    </source>
</evidence>
<evidence type="ECO:0000313" key="2">
    <source>
        <dbReference type="EMBL" id="EMS81305.1"/>
    </source>
</evidence>
<organism evidence="2 3">
    <name type="scientific">Desulfotignum phosphitoxidans DSM 13687</name>
    <dbReference type="NCBI Taxonomy" id="1286635"/>
    <lineage>
        <taxon>Bacteria</taxon>
        <taxon>Pseudomonadati</taxon>
        <taxon>Thermodesulfobacteriota</taxon>
        <taxon>Desulfobacteria</taxon>
        <taxon>Desulfobacterales</taxon>
        <taxon>Desulfobacteraceae</taxon>
        <taxon>Desulfotignum</taxon>
    </lineage>
</organism>
<dbReference type="Gene3D" id="3.40.50.720">
    <property type="entry name" value="NAD(P)-binding Rossmann-like Domain"/>
    <property type="match status" value="1"/>
</dbReference>
<keyword evidence="3" id="KW-1185">Reference proteome</keyword>
<dbReference type="SUPFAM" id="SSF51735">
    <property type="entry name" value="NAD(P)-binding Rossmann-fold domains"/>
    <property type="match status" value="1"/>
</dbReference>
<feature type="domain" description="Thioester reductase (TE)" evidence="1">
    <location>
        <begin position="6"/>
        <end position="198"/>
    </location>
</feature>
<protein>
    <submittedName>
        <fullName evidence="2">Dehydrogenase</fullName>
    </submittedName>
</protein>